<evidence type="ECO:0000313" key="5">
    <source>
        <dbReference type="Proteomes" id="UP000178993"/>
    </source>
</evidence>
<dbReference type="PANTHER" id="PTHR22946:SF9">
    <property type="entry name" value="POLYKETIDE TRANSFERASE AF380"/>
    <property type="match status" value="1"/>
</dbReference>
<feature type="compositionally biased region" description="Polar residues" evidence="2">
    <location>
        <begin position="30"/>
        <end position="49"/>
    </location>
</feature>
<gene>
    <name evidence="4" type="ORF">A3E17_04570</name>
</gene>
<dbReference type="GO" id="GO:0006508">
    <property type="term" value="P:proteolysis"/>
    <property type="evidence" value="ECO:0007669"/>
    <property type="project" value="InterPro"/>
</dbReference>
<dbReference type="PIRSF" id="PIRSF029171">
    <property type="entry name" value="Esterase_LipA"/>
    <property type="match status" value="1"/>
</dbReference>
<feature type="region of interest" description="Disordered" evidence="2">
    <location>
        <begin position="29"/>
        <end position="49"/>
    </location>
</feature>
<protein>
    <recommendedName>
        <fullName evidence="3">Peptidase S9 prolyl oligopeptidase catalytic domain-containing protein</fullName>
    </recommendedName>
</protein>
<dbReference type="Proteomes" id="UP000178993">
    <property type="component" value="Unassembled WGS sequence"/>
</dbReference>
<dbReference type="SUPFAM" id="SSF53474">
    <property type="entry name" value="alpha/beta-Hydrolases"/>
    <property type="match status" value="1"/>
</dbReference>
<evidence type="ECO:0000259" key="3">
    <source>
        <dbReference type="Pfam" id="PF00326"/>
    </source>
</evidence>
<name>A0A1F4Z783_9BACT</name>
<accession>A0A1F4Z783</accession>
<feature type="domain" description="Peptidase S9 prolyl oligopeptidase catalytic" evidence="3">
    <location>
        <begin position="134"/>
        <end position="319"/>
    </location>
</feature>
<dbReference type="GO" id="GO:0008236">
    <property type="term" value="F:serine-type peptidase activity"/>
    <property type="evidence" value="ECO:0007669"/>
    <property type="project" value="InterPro"/>
</dbReference>
<dbReference type="PANTHER" id="PTHR22946">
    <property type="entry name" value="DIENELACTONE HYDROLASE DOMAIN-CONTAINING PROTEIN-RELATED"/>
    <property type="match status" value="1"/>
</dbReference>
<evidence type="ECO:0000256" key="2">
    <source>
        <dbReference type="SAM" id="MobiDB-lite"/>
    </source>
</evidence>
<dbReference type="InterPro" id="IPR005152">
    <property type="entry name" value="Lipase_secreted"/>
</dbReference>
<dbReference type="Pfam" id="PF00326">
    <property type="entry name" value="Peptidase_S9"/>
    <property type="match status" value="1"/>
</dbReference>
<dbReference type="InterPro" id="IPR001375">
    <property type="entry name" value="Peptidase_S9_cat"/>
</dbReference>
<comment type="caution">
    <text evidence="4">The sequence shown here is derived from an EMBL/GenBank/DDBJ whole genome shotgun (WGS) entry which is preliminary data.</text>
</comment>
<dbReference type="Gene3D" id="3.40.50.1820">
    <property type="entry name" value="alpha/beta hydrolase"/>
    <property type="match status" value="1"/>
</dbReference>
<reference evidence="4 5" key="1">
    <citation type="journal article" date="2016" name="Nat. Commun.">
        <title>Thousands of microbial genomes shed light on interconnected biogeochemical processes in an aquifer system.</title>
        <authorList>
            <person name="Anantharaman K."/>
            <person name="Brown C.T."/>
            <person name="Hug L.A."/>
            <person name="Sharon I."/>
            <person name="Castelle C.J."/>
            <person name="Probst A.J."/>
            <person name="Thomas B.C."/>
            <person name="Singh A."/>
            <person name="Wilkins M.J."/>
            <person name="Karaoz U."/>
            <person name="Brodie E.L."/>
            <person name="Williams K.H."/>
            <person name="Hubbard S.S."/>
            <person name="Banfield J.F."/>
        </authorList>
    </citation>
    <scope>NUCLEOTIDE SEQUENCE [LARGE SCALE GENOMIC DNA]</scope>
</reference>
<sequence>MRKWMLIALLVAIGGYLTYKSEVLNPKIQKGSSSQIPNQEKQTDQPGETVNPYSIAMLRKRPYDGGKIATVRQAAQTTRFTSYVVTYTSDGLVQYALMNVPKGQVPEGGWPVVIVNHGHITPEEYSTEKSYINTSAYFANAGFLVLKPDFRGHGNSEGQAERIVSRVLYAVDVLNLLAAIPTQTSANAEKIYMYGHSMGGDVTLRVLEVSDNVRAATLWAPAVSDWPESMLHFSRRNRNRPERLPTLEAELKENFKPEEYSGISTLDNTQLVKSPVNIQHATTDQSVPFEWGERLADKLKSEGATVNFFRYPGDNHDIAGNWSTALNRDIELFRGN</sequence>
<proteinExistence type="predicted"/>
<evidence type="ECO:0000256" key="1">
    <source>
        <dbReference type="ARBA" id="ARBA00022801"/>
    </source>
</evidence>
<dbReference type="GO" id="GO:0004806">
    <property type="term" value="F:triacylglycerol lipase activity"/>
    <property type="evidence" value="ECO:0007669"/>
    <property type="project" value="InterPro"/>
</dbReference>
<organism evidence="4 5">
    <name type="scientific">Candidatus Amesbacteria bacterium RIFCSPHIGHO2_12_FULL_48_14</name>
    <dbReference type="NCBI Taxonomy" id="1797257"/>
    <lineage>
        <taxon>Bacteria</taxon>
        <taxon>Candidatus Amesiibacteriota</taxon>
    </lineage>
</organism>
<evidence type="ECO:0000313" key="4">
    <source>
        <dbReference type="EMBL" id="OGD02051.1"/>
    </source>
</evidence>
<dbReference type="EMBL" id="MEXL01000033">
    <property type="protein sequence ID" value="OGD02051.1"/>
    <property type="molecule type" value="Genomic_DNA"/>
</dbReference>
<dbReference type="AlphaFoldDB" id="A0A1F4Z783"/>
<dbReference type="InterPro" id="IPR050261">
    <property type="entry name" value="FrsA_esterase"/>
</dbReference>
<dbReference type="GO" id="GO:0016042">
    <property type="term" value="P:lipid catabolic process"/>
    <property type="evidence" value="ECO:0007669"/>
    <property type="project" value="InterPro"/>
</dbReference>
<keyword evidence="1" id="KW-0378">Hydrolase</keyword>
<dbReference type="InterPro" id="IPR029058">
    <property type="entry name" value="AB_hydrolase_fold"/>
</dbReference>